<accession>A0A4V2PUR2</accession>
<evidence type="ECO:0000313" key="1">
    <source>
        <dbReference type="EMBL" id="TCK71511.1"/>
    </source>
</evidence>
<protein>
    <submittedName>
        <fullName evidence="1">Uncharacterized protein</fullName>
    </submittedName>
</protein>
<sequence>MITTNVEIFVRQVKKRSRENAESLSLLYERRLHANVVPILRQELDSLVRVIFLLSQADRSYRSALITDSVNGRPWTKKGAKGRIRDREMVELSKYLFNWARNVYQFGCAFIHLSNFHDYATRDPMESVSKADRATIASYLNYYHSVELGPNVTFSEILPLLPKVFEKISSNLDCYLKVLEEDGDLS</sequence>
<organism evidence="1 2">
    <name type="scientific">Acidipila rosea</name>
    <dbReference type="NCBI Taxonomy" id="768535"/>
    <lineage>
        <taxon>Bacteria</taxon>
        <taxon>Pseudomonadati</taxon>
        <taxon>Acidobacteriota</taxon>
        <taxon>Terriglobia</taxon>
        <taxon>Terriglobales</taxon>
        <taxon>Acidobacteriaceae</taxon>
        <taxon>Acidipila</taxon>
    </lineage>
</organism>
<dbReference type="Proteomes" id="UP000295210">
    <property type="component" value="Unassembled WGS sequence"/>
</dbReference>
<reference evidence="1 2" key="1">
    <citation type="submission" date="2019-03" db="EMBL/GenBank/DDBJ databases">
        <title>Genomic Encyclopedia of Type Strains, Phase IV (KMG-IV): sequencing the most valuable type-strain genomes for metagenomic binning, comparative biology and taxonomic classification.</title>
        <authorList>
            <person name="Goeker M."/>
        </authorList>
    </citation>
    <scope>NUCLEOTIDE SEQUENCE [LARGE SCALE GENOMIC DNA]</scope>
    <source>
        <strain evidence="1 2">DSM 103428</strain>
    </source>
</reference>
<comment type="caution">
    <text evidence="1">The sequence shown here is derived from an EMBL/GenBank/DDBJ whole genome shotgun (WGS) entry which is preliminary data.</text>
</comment>
<evidence type="ECO:0000313" key="2">
    <source>
        <dbReference type="Proteomes" id="UP000295210"/>
    </source>
</evidence>
<proteinExistence type="predicted"/>
<dbReference type="AlphaFoldDB" id="A0A4V2PUR2"/>
<dbReference type="EMBL" id="SMGK01000005">
    <property type="protein sequence ID" value="TCK71511.1"/>
    <property type="molecule type" value="Genomic_DNA"/>
</dbReference>
<keyword evidence="2" id="KW-1185">Reference proteome</keyword>
<name>A0A4V2PUR2_9BACT</name>
<gene>
    <name evidence="1" type="ORF">C7378_2790</name>
</gene>